<reference evidence="9 10" key="1">
    <citation type="submission" date="2024-02" db="EMBL/GenBank/DDBJ databases">
        <title>Bacteria isolated from the canopy kelp, Nereocystis luetkeana.</title>
        <authorList>
            <person name="Pfister C.A."/>
            <person name="Younker I.T."/>
            <person name="Light S.H."/>
        </authorList>
    </citation>
    <scope>NUCLEOTIDE SEQUENCE [LARGE SCALE GENOMIC DNA]</scope>
    <source>
        <strain evidence="9 10">TI.2.07</strain>
    </source>
</reference>
<evidence type="ECO:0000256" key="3">
    <source>
        <dbReference type="ARBA" id="ARBA00022475"/>
    </source>
</evidence>
<feature type="transmembrane region" description="Helical" evidence="7">
    <location>
        <begin position="28"/>
        <end position="51"/>
    </location>
</feature>
<proteinExistence type="inferred from homology"/>
<keyword evidence="2 7" id="KW-0813">Transport</keyword>
<evidence type="ECO:0000256" key="2">
    <source>
        <dbReference type="ARBA" id="ARBA00022448"/>
    </source>
</evidence>
<organism evidence="9 10">
    <name type="scientific">Psychromonas arctica</name>
    <dbReference type="NCBI Taxonomy" id="168275"/>
    <lineage>
        <taxon>Bacteria</taxon>
        <taxon>Pseudomonadati</taxon>
        <taxon>Pseudomonadota</taxon>
        <taxon>Gammaproteobacteria</taxon>
        <taxon>Alteromonadales</taxon>
        <taxon>Psychromonadaceae</taxon>
        <taxon>Psychromonas</taxon>
    </lineage>
</organism>
<dbReference type="SUPFAM" id="SSF161098">
    <property type="entry name" value="MetI-like"/>
    <property type="match status" value="1"/>
</dbReference>
<dbReference type="InterPro" id="IPR051322">
    <property type="entry name" value="AA_ABC_Transporter_Permease"/>
</dbReference>
<dbReference type="CDD" id="cd06261">
    <property type="entry name" value="TM_PBP2"/>
    <property type="match status" value="1"/>
</dbReference>
<dbReference type="Gene3D" id="1.10.3720.10">
    <property type="entry name" value="MetI-like"/>
    <property type="match status" value="1"/>
</dbReference>
<sequence>MSFNAVTMWWAENTRLIELLVDSLWETLVMVFTSGFIGFAVGIPLGVLLHLSKKNGLLENTFLNKVLGVVVNIGRSIPFIILLVALIPVTRFIVGSSIGTAAAIVPLTIGAIPFIARLVEGALLEVPSGLVEAAQAMGAKPIQIINKVLLPEALPGIINAVTITLVTLVGYSAMAGTVGGGGLGDVGIRYGYQRFDATVMMITIVILVIMVQMIQSLGDYLVKRVDHR</sequence>
<accession>A0ABU9HCQ4</accession>
<dbReference type="EMBL" id="JBAKBA010000021">
    <property type="protein sequence ID" value="MEL0659546.1"/>
    <property type="molecule type" value="Genomic_DNA"/>
</dbReference>
<feature type="domain" description="ABC transmembrane type-1" evidence="8">
    <location>
        <begin position="24"/>
        <end position="215"/>
    </location>
</feature>
<dbReference type="PROSITE" id="PS50928">
    <property type="entry name" value="ABC_TM1"/>
    <property type="match status" value="1"/>
</dbReference>
<evidence type="ECO:0000313" key="9">
    <source>
        <dbReference type="EMBL" id="MEL0659546.1"/>
    </source>
</evidence>
<evidence type="ECO:0000259" key="8">
    <source>
        <dbReference type="PROSITE" id="PS50928"/>
    </source>
</evidence>
<feature type="transmembrane region" description="Helical" evidence="7">
    <location>
        <begin position="199"/>
        <end position="222"/>
    </location>
</feature>
<keyword evidence="4 7" id="KW-0812">Transmembrane</keyword>
<evidence type="ECO:0000256" key="4">
    <source>
        <dbReference type="ARBA" id="ARBA00022692"/>
    </source>
</evidence>
<gene>
    <name evidence="9" type="ORF">V6255_10395</name>
</gene>
<feature type="transmembrane region" description="Helical" evidence="7">
    <location>
        <begin position="63"/>
        <end position="87"/>
    </location>
</feature>
<feature type="transmembrane region" description="Helical" evidence="7">
    <location>
        <begin position="93"/>
        <end position="116"/>
    </location>
</feature>
<dbReference type="PANTHER" id="PTHR30450:SF1">
    <property type="entry name" value="D-METHIONINE TRANSPORT SYSTEM PERMEASE PROTEIN METI-RELATED"/>
    <property type="match status" value="1"/>
</dbReference>
<comment type="subcellular location">
    <subcellularLocation>
        <location evidence="1 7">Cell membrane</location>
        <topology evidence="1 7">Multi-pass membrane protein</topology>
    </subcellularLocation>
</comment>
<protein>
    <submittedName>
        <fullName evidence="9">Methionine ABC transporter permease</fullName>
    </submittedName>
</protein>
<dbReference type="InterPro" id="IPR000515">
    <property type="entry name" value="MetI-like"/>
</dbReference>
<name>A0ABU9HCQ4_9GAMM</name>
<keyword evidence="3" id="KW-1003">Cell membrane</keyword>
<keyword evidence="10" id="KW-1185">Reference proteome</keyword>
<dbReference type="InterPro" id="IPR035906">
    <property type="entry name" value="MetI-like_sf"/>
</dbReference>
<keyword evidence="6 7" id="KW-0472">Membrane</keyword>
<comment type="caution">
    <text evidence="9">The sequence shown here is derived from an EMBL/GenBank/DDBJ whole genome shotgun (WGS) entry which is preliminary data.</text>
</comment>
<dbReference type="Pfam" id="PF00528">
    <property type="entry name" value="BPD_transp_1"/>
    <property type="match status" value="1"/>
</dbReference>
<comment type="similarity">
    <text evidence="7">Belongs to the binding-protein-dependent transport system permease family.</text>
</comment>
<dbReference type="RefSeq" id="WP_160063456.1">
    <property type="nucleotide sequence ID" value="NZ_JBAKBA010000021.1"/>
</dbReference>
<dbReference type="Proteomes" id="UP001366060">
    <property type="component" value="Unassembled WGS sequence"/>
</dbReference>
<feature type="transmembrane region" description="Helical" evidence="7">
    <location>
        <begin position="157"/>
        <end position="179"/>
    </location>
</feature>
<evidence type="ECO:0000256" key="7">
    <source>
        <dbReference type="RuleBase" id="RU363032"/>
    </source>
</evidence>
<dbReference type="PANTHER" id="PTHR30450">
    <property type="entry name" value="ABC TRANSPORTER PERMEASE"/>
    <property type="match status" value="1"/>
</dbReference>
<dbReference type="NCBIfam" id="NF008049">
    <property type="entry name" value="PRK10782.1"/>
    <property type="match status" value="1"/>
</dbReference>
<evidence type="ECO:0000256" key="1">
    <source>
        <dbReference type="ARBA" id="ARBA00004651"/>
    </source>
</evidence>
<keyword evidence="5 7" id="KW-1133">Transmembrane helix</keyword>
<evidence type="ECO:0000256" key="5">
    <source>
        <dbReference type="ARBA" id="ARBA00022989"/>
    </source>
</evidence>
<evidence type="ECO:0000313" key="10">
    <source>
        <dbReference type="Proteomes" id="UP001366060"/>
    </source>
</evidence>
<evidence type="ECO:0000256" key="6">
    <source>
        <dbReference type="ARBA" id="ARBA00023136"/>
    </source>
</evidence>